<dbReference type="Proteomes" id="UP000215633">
    <property type="component" value="Unassembled WGS sequence"/>
</dbReference>
<gene>
    <name evidence="3" type="ORF">CAL24_20360</name>
</gene>
<dbReference type="PANTHER" id="PTHR43767:SF12">
    <property type="entry name" value="AMP-DEPENDENT SYNTHETASE AND LIGASE"/>
    <property type="match status" value="1"/>
</dbReference>
<dbReference type="AlphaFoldDB" id="A0A261VGC1"/>
<dbReference type="InterPro" id="IPR020845">
    <property type="entry name" value="AMP-binding_CS"/>
</dbReference>
<proteinExistence type="predicted"/>
<dbReference type="SUPFAM" id="SSF56801">
    <property type="entry name" value="Acetyl-CoA synthetase-like"/>
    <property type="match status" value="1"/>
</dbReference>
<dbReference type="PANTHER" id="PTHR43767">
    <property type="entry name" value="LONG-CHAIN-FATTY-ACID--COA LIGASE"/>
    <property type="match status" value="1"/>
</dbReference>
<dbReference type="InterPro" id="IPR000873">
    <property type="entry name" value="AMP-dep_synth/lig_dom"/>
</dbReference>
<dbReference type="InterPro" id="IPR045851">
    <property type="entry name" value="AMP-bd_C_sf"/>
</dbReference>
<dbReference type="Gene3D" id="3.30.300.30">
    <property type="match status" value="1"/>
</dbReference>
<evidence type="ECO:0000313" key="4">
    <source>
        <dbReference type="Proteomes" id="UP000215633"/>
    </source>
</evidence>
<protein>
    <submittedName>
        <fullName evidence="3">2,3-dihydroxybenzoate-AMP ligase</fullName>
    </submittedName>
</protein>
<accession>A0A261VGC1</accession>
<sequence>MRDIHNPIEGVVYHPEERARGYFASGAWQRLTVGDALRATARRCGARQAIITDEGSASFAELDEQTERLAAALLEMGLAPGDRAIFQMGTTLETAVALLACYKAGIVPVCSLPQHRELEIGQLARQSGARGYFVQADFNAFDLVGFAARMMAGHERLAHLVVARGGASAGRAMQALIDAMPLDRARQRLAQAGPGCEDVLAFQLSGGTTGVPKIIPRFHAEYLAHARACADRYRLREDDRIIWALPLLHNAAQVYVLMPVVLMGLSAVFMPKVDVPRMLELIEQQRVTRAISIGPIAPQLMAYSDLARHDLSSLRLFTTMSAADRLEAHLRVPCSNLFGITEGLLLGSPAEAPAYVRHRTQGRSGCAQDEIRLLAPGTEEPVAPGQMGELCFRGPATLPGFFDAPAANAEAYTSDGFYRTGDMMTAHEYQGEVYYTFEGRLRDNINRGGEKIGCEEVEALVSAHPAIAEARLVAMPDPFYGEKGCVFVIPRPGRAAPSVQELLAFLVGQGLAKYKCPERVEVIEAFPVTKVGKLDKAALRAMIAEMLNQEARAAAGADHDQH</sequence>
<reference evidence="4" key="1">
    <citation type="submission" date="2017-05" db="EMBL/GenBank/DDBJ databases">
        <title>Complete and WGS of Bordetella genogroups.</title>
        <authorList>
            <person name="Spilker T."/>
            <person name="Lipuma J."/>
        </authorList>
    </citation>
    <scope>NUCLEOTIDE SEQUENCE [LARGE SCALE GENOMIC DNA]</scope>
    <source>
        <strain evidence="4">AU8256</strain>
    </source>
</reference>
<feature type="domain" description="AMP-binding enzyme C-terminal" evidence="2">
    <location>
        <begin position="456"/>
        <end position="533"/>
    </location>
</feature>
<dbReference type="Gene3D" id="3.40.50.980">
    <property type="match status" value="2"/>
</dbReference>
<dbReference type="Pfam" id="PF00501">
    <property type="entry name" value="AMP-binding"/>
    <property type="match status" value="1"/>
</dbReference>
<dbReference type="InterPro" id="IPR050237">
    <property type="entry name" value="ATP-dep_AMP-bd_enzyme"/>
</dbReference>
<keyword evidence="3" id="KW-0436">Ligase</keyword>
<evidence type="ECO:0000259" key="2">
    <source>
        <dbReference type="Pfam" id="PF13193"/>
    </source>
</evidence>
<name>A0A261VGC1_9BORD</name>
<keyword evidence="4" id="KW-1185">Reference proteome</keyword>
<evidence type="ECO:0000313" key="3">
    <source>
        <dbReference type="EMBL" id="OZI72640.1"/>
    </source>
</evidence>
<comment type="caution">
    <text evidence="3">The sequence shown here is derived from an EMBL/GenBank/DDBJ whole genome shotgun (WGS) entry which is preliminary data.</text>
</comment>
<organism evidence="3 4">
    <name type="scientific">Bordetella genomosp. 2</name>
    <dbReference type="NCBI Taxonomy" id="1983456"/>
    <lineage>
        <taxon>Bacteria</taxon>
        <taxon>Pseudomonadati</taxon>
        <taxon>Pseudomonadota</taxon>
        <taxon>Betaproteobacteria</taxon>
        <taxon>Burkholderiales</taxon>
        <taxon>Alcaligenaceae</taxon>
        <taxon>Bordetella</taxon>
    </lineage>
</organism>
<dbReference type="Gene3D" id="2.30.38.10">
    <property type="entry name" value="Luciferase, Domain 3"/>
    <property type="match status" value="1"/>
</dbReference>
<dbReference type="Pfam" id="PF13193">
    <property type="entry name" value="AMP-binding_C"/>
    <property type="match status" value="1"/>
</dbReference>
<feature type="domain" description="AMP-dependent synthetase/ligase" evidence="1">
    <location>
        <begin position="38"/>
        <end position="401"/>
    </location>
</feature>
<dbReference type="EMBL" id="NEVT01000008">
    <property type="protein sequence ID" value="OZI72640.1"/>
    <property type="molecule type" value="Genomic_DNA"/>
</dbReference>
<dbReference type="PROSITE" id="PS00455">
    <property type="entry name" value="AMP_BINDING"/>
    <property type="match status" value="1"/>
</dbReference>
<dbReference type="GO" id="GO:0016877">
    <property type="term" value="F:ligase activity, forming carbon-sulfur bonds"/>
    <property type="evidence" value="ECO:0007669"/>
    <property type="project" value="UniProtKB-ARBA"/>
</dbReference>
<dbReference type="RefSeq" id="WP_094807750.1">
    <property type="nucleotide sequence ID" value="NZ_NEVT01000008.1"/>
</dbReference>
<evidence type="ECO:0000259" key="1">
    <source>
        <dbReference type="Pfam" id="PF00501"/>
    </source>
</evidence>
<dbReference type="InterPro" id="IPR025110">
    <property type="entry name" value="AMP-bd_C"/>
</dbReference>